<keyword evidence="2" id="KW-1185">Reference proteome</keyword>
<protein>
    <submittedName>
        <fullName evidence="1">Uncharacterized protein</fullName>
    </submittedName>
</protein>
<dbReference type="EMBL" id="CM046514">
    <property type="protein sequence ID" value="KAI8650719.1"/>
    <property type="molecule type" value="Genomic_DNA"/>
</dbReference>
<reference evidence="1" key="1">
    <citation type="submission" date="2022-06" db="EMBL/GenBank/DDBJ databases">
        <title>Fusarium solani species complex genomes reveal bases of compartmentalisation and animal pathogenesis.</title>
        <authorList>
            <person name="Tsai I.J."/>
        </authorList>
    </citation>
    <scope>NUCLEOTIDE SEQUENCE</scope>
    <source>
        <strain evidence="1">Fu6.1</strain>
    </source>
</reference>
<gene>
    <name evidence="1" type="ORF">NCS57_01406400</name>
</gene>
<evidence type="ECO:0000313" key="2">
    <source>
        <dbReference type="Proteomes" id="UP001065298"/>
    </source>
</evidence>
<accession>A0ACC0QFT1</accession>
<sequence length="270" mass="30631">MDKPPSRYSVQIALDQKLLEVKGKSHDLCCAWGFLWDGSNDPIYNIVGWISPMDSPVETIAWDEKYYITASKRGHRHGKMVNKAMEATPIVGGQEFIVTDFQHTEVRKGPDTLGKDSFGYRIELKCSIVLNLALDLEELAADNSTPAFIASEGEEPLDLGKTGAITPTKTLLFFFVKKNILERRHGFNFKLLEHLPIVYDYGNQSTQFTKIKLVYKDSRPQLSPDVEAKKNESLLFLMARQPVPRLEDTFESIPMEENSRQGATQNEPKY</sequence>
<comment type="caution">
    <text evidence="1">The sequence shown here is derived from an EMBL/GenBank/DDBJ whole genome shotgun (WGS) entry which is preliminary data.</text>
</comment>
<proteinExistence type="predicted"/>
<evidence type="ECO:0000313" key="1">
    <source>
        <dbReference type="EMBL" id="KAI8650719.1"/>
    </source>
</evidence>
<organism evidence="1 2">
    <name type="scientific">Fusarium keratoplasticum</name>
    <dbReference type="NCBI Taxonomy" id="1328300"/>
    <lineage>
        <taxon>Eukaryota</taxon>
        <taxon>Fungi</taxon>
        <taxon>Dikarya</taxon>
        <taxon>Ascomycota</taxon>
        <taxon>Pezizomycotina</taxon>
        <taxon>Sordariomycetes</taxon>
        <taxon>Hypocreomycetidae</taxon>
        <taxon>Hypocreales</taxon>
        <taxon>Nectriaceae</taxon>
        <taxon>Fusarium</taxon>
        <taxon>Fusarium solani species complex</taxon>
    </lineage>
</organism>
<name>A0ACC0QFT1_9HYPO</name>
<dbReference type="Proteomes" id="UP001065298">
    <property type="component" value="Chromosome 12"/>
</dbReference>